<comment type="caution">
    <text evidence="6">The sequence shown here is derived from an EMBL/GenBank/DDBJ whole genome shotgun (WGS) entry which is preliminary data.</text>
</comment>
<keyword evidence="7" id="KW-1185">Reference proteome</keyword>
<evidence type="ECO:0000256" key="3">
    <source>
        <dbReference type="ARBA" id="ARBA00022741"/>
    </source>
</evidence>
<dbReference type="EC" id="3.6.3.17" evidence="6"/>
<dbReference type="PATRIC" id="fig|582680.6.peg.1361"/>
<dbReference type="GO" id="GO:0016887">
    <property type="term" value="F:ATP hydrolysis activity"/>
    <property type="evidence" value="ECO:0007669"/>
    <property type="project" value="InterPro"/>
</dbReference>
<feature type="domain" description="ABC transporter" evidence="5">
    <location>
        <begin position="10"/>
        <end position="244"/>
    </location>
</feature>
<sequence length="508" mass="55004">MTGPTGSVLVELRGVEKRFGATHALDAVSLDVRAGEIHAFVGENGAGKSTLGKVIAGIYSADQGEVFVDGAPVERWNPGIAQRRGIAMIAQELALVPDLTVAQNVFLGAEQHWLGVERRNLDARFAALDAEVGFGLDPHARVRDLRIADKQKVEILRSLARGARVIVMDEPTSSLTAHEMTQLEDLMRTLRDRGCCVIYVSHFLDSVLGVADRITVMRDGRRIETFDAAAVRKHDLVTSMLGREMDQAYPDRPAAPGPDAPVLLDVQHLRTDTGVEDMSFTVRAGEIVGLLGLVGSGRTECLRAVFGLDAIVEGEVRFGDLDWSGRSPKQSIDAGLVLVSEDRHKDGLVLQRSVRENIALASLGARARGGVIDGRRERSVAEELSRALEIRPLDPELPVGWFSGGNQQKALLGKALAAGPKAIILDEPTRGVDVGAKRTIYELIARLAEEGIAVLLISSEHEEIMELAHRAYLVSDGRTFAEIVPVQTTVEDVLFRLFHVTPGEEAAA</sequence>
<dbReference type="RefSeq" id="WP_045271431.1">
    <property type="nucleotide sequence ID" value="NZ_JYIX01000031.1"/>
</dbReference>
<keyword evidence="4 6" id="KW-0067">ATP-binding</keyword>
<keyword evidence="1" id="KW-0813">Transport</keyword>
<dbReference type="PROSITE" id="PS00211">
    <property type="entry name" value="ABC_TRANSPORTER_1"/>
    <property type="match status" value="1"/>
</dbReference>
<dbReference type="PANTHER" id="PTHR43790">
    <property type="entry name" value="CARBOHYDRATE TRANSPORT ATP-BINDING PROTEIN MG119-RELATED"/>
    <property type="match status" value="1"/>
</dbReference>
<reference evidence="6 7" key="1">
    <citation type="submission" date="2015-02" db="EMBL/GenBank/DDBJ databases">
        <title>Draft genome sequences of ten Microbacterium spp. with emphasis on heavy metal contaminated environments.</title>
        <authorList>
            <person name="Corretto E."/>
        </authorList>
    </citation>
    <scope>NUCLEOTIDE SEQUENCE [LARGE SCALE GENOMIC DNA]</scope>
    <source>
        <strain evidence="6 7">ARN176</strain>
    </source>
</reference>
<evidence type="ECO:0000256" key="1">
    <source>
        <dbReference type="ARBA" id="ARBA00022448"/>
    </source>
</evidence>
<feature type="domain" description="ABC transporter" evidence="5">
    <location>
        <begin position="258"/>
        <end position="501"/>
    </location>
</feature>
<dbReference type="GO" id="GO:0005524">
    <property type="term" value="F:ATP binding"/>
    <property type="evidence" value="ECO:0007669"/>
    <property type="project" value="UniProtKB-KW"/>
</dbReference>
<dbReference type="Proteomes" id="UP000033740">
    <property type="component" value="Unassembled WGS sequence"/>
</dbReference>
<name>A0A0F0LKZ1_9MICO</name>
<protein>
    <submittedName>
        <fullName evidence="6">Xylose import ATP-binding protein XylG</fullName>
        <ecNumber evidence="6">3.6.3.17</ecNumber>
    </submittedName>
</protein>
<gene>
    <name evidence="6" type="primary">xylG_2</name>
    <name evidence="6" type="ORF">RS86_01323</name>
</gene>
<dbReference type="InterPro" id="IPR050107">
    <property type="entry name" value="ABC_carbohydrate_import_ATPase"/>
</dbReference>
<evidence type="ECO:0000313" key="6">
    <source>
        <dbReference type="EMBL" id="KJL33887.1"/>
    </source>
</evidence>
<dbReference type="InterPro" id="IPR027417">
    <property type="entry name" value="P-loop_NTPase"/>
</dbReference>
<keyword evidence="2" id="KW-0677">Repeat</keyword>
<keyword evidence="3" id="KW-0547">Nucleotide-binding</keyword>
<dbReference type="Gene3D" id="3.40.50.300">
    <property type="entry name" value="P-loop containing nucleotide triphosphate hydrolases"/>
    <property type="match status" value="2"/>
</dbReference>
<evidence type="ECO:0000313" key="7">
    <source>
        <dbReference type="Proteomes" id="UP000033740"/>
    </source>
</evidence>
<evidence type="ECO:0000256" key="4">
    <source>
        <dbReference type="ARBA" id="ARBA00022840"/>
    </source>
</evidence>
<dbReference type="PANTHER" id="PTHR43790:SF9">
    <property type="entry name" value="GALACTOFURANOSE TRANSPORTER ATP-BINDING PROTEIN YTFR"/>
    <property type="match status" value="1"/>
</dbReference>
<proteinExistence type="predicted"/>
<accession>A0A0F0LKZ1</accession>
<evidence type="ECO:0000259" key="5">
    <source>
        <dbReference type="PROSITE" id="PS50893"/>
    </source>
</evidence>
<dbReference type="InterPro" id="IPR017871">
    <property type="entry name" value="ABC_transporter-like_CS"/>
</dbReference>
<dbReference type="SMART" id="SM00382">
    <property type="entry name" value="AAA"/>
    <property type="match status" value="2"/>
</dbReference>
<evidence type="ECO:0000256" key="2">
    <source>
        <dbReference type="ARBA" id="ARBA00022737"/>
    </source>
</evidence>
<dbReference type="CDD" id="cd03216">
    <property type="entry name" value="ABC_Carb_Monos_I"/>
    <property type="match status" value="1"/>
</dbReference>
<dbReference type="CDD" id="cd03215">
    <property type="entry name" value="ABC_Carb_Monos_II"/>
    <property type="match status" value="1"/>
</dbReference>
<dbReference type="AlphaFoldDB" id="A0A0F0LKZ1"/>
<dbReference type="EMBL" id="JYIX01000031">
    <property type="protein sequence ID" value="KJL33887.1"/>
    <property type="molecule type" value="Genomic_DNA"/>
</dbReference>
<dbReference type="InterPro" id="IPR003439">
    <property type="entry name" value="ABC_transporter-like_ATP-bd"/>
</dbReference>
<dbReference type="STRING" id="582680.RS86_01323"/>
<keyword evidence="6" id="KW-0378">Hydrolase</keyword>
<dbReference type="SUPFAM" id="SSF52540">
    <property type="entry name" value="P-loop containing nucleoside triphosphate hydrolases"/>
    <property type="match status" value="2"/>
</dbReference>
<dbReference type="Pfam" id="PF00005">
    <property type="entry name" value="ABC_tran"/>
    <property type="match status" value="2"/>
</dbReference>
<dbReference type="InterPro" id="IPR003593">
    <property type="entry name" value="AAA+_ATPase"/>
</dbReference>
<organism evidence="6 7">
    <name type="scientific">Microbacterium azadirachtae</name>
    <dbReference type="NCBI Taxonomy" id="582680"/>
    <lineage>
        <taxon>Bacteria</taxon>
        <taxon>Bacillati</taxon>
        <taxon>Actinomycetota</taxon>
        <taxon>Actinomycetes</taxon>
        <taxon>Micrococcales</taxon>
        <taxon>Microbacteriaceae</taxon>
        <taxon>Microbacterium</taxon>
    </lineage>
</organism>
<dbReference type="PROSITE" id="PS50893">
    <property type="entry name" value="ABC_TRANSPORTER_2"/>
    <property type="match status" value="2"/>
</dbReference>